<sequence>MSAPVANIRTNLDKVIVDDVTLSGCAGLRGPFVSGTVLSDGTTGTTAPGTPLFGRKAIEDHQDAIARGQRTNVLRMNIARVEDQPFTTNDHDAKKRPIAHGITARINGGKTFSGVVADYPTGQKPGRSTRLSVCT</sequence>
<keyword evidence="2" id="KW-1185">Reference proteome</keyword>
<proteinExistence type="predicted"/>
<dbReference type="InterPro" id="IPR042188">
    <property type="entry name" value="MmgE/PrpD_sf_2"/>
</dbReference>
<protein>
    <submittedName>
        <fullName evidence="1">2-methylcitrate dehydratase</fullName>
    </submittedName>
</protein>
<dbReference type="InterPro" id="IPR036148">
    <property type="entry name" value="MmgE/PrpD_sf"/>
</dbReference>
<accession>A0AA41WV42</accession>
<dbReference type="Gene3D" id="3.30.1330.120">
    <property type="entry name" value="2-methylcitrate dehydratase PrpD"/>
    <property type="match status" value="1"/>
</dbReference>
<evidence type="ECO:0000313" key="1">
    <source>
        <dbReference type="EMBL" id="MCP1173363.1"/>
    </source>
</evidence>
<reference evidence="2" key="1">
    <citation type="journal article" date="2023" name="Front. Microbiol.">
        <title>Ralstonia chuxiongensis sp. nov., Ralstonia mojiangensis sp. nov., and Ralstonia soli sp. nov., isolated from tobacco fields, are three novel species in the family Burkholderiaceae.</title>
        <authorList>
            <person name="Lu C.H."/>
            <person name="Zhang Y.Y."/>
            <person name="Jiang N."/>
            <person name="Chen W."/>
            <person name="Shao X."/>
            <person name="Zhao Z.M."/>
            <person name="Lu W.L."/>
            <person name="Hu X."/>
            <person name="Xi Y.X."/>
            <person name="Zou S.Y."/>
            <person name="Wei Q.J."/>
            <person name="Lin Z.L."/>
            <person name="Gong L."/>
            <person name="Gai X.T."/>
            <person name="Zhang L.Q."/>
            <person name="Li J.Y."/>
            <person name="Jin Y."/>
            <person name="Xia Z.Y."/>
        </authorList>
    </citation>
    <scope>NUCLEOTIDE SEQUENCE [LARGE SCALE GENOMIC DNA]</scope>
    <source>
        <strain evidence="2">21YRMH01-3</strain>
    </source>
</reference>
<evidence type="ECO:0000313" key="2">
    <source>
        <dbReference type="Proteomes" id="UP001162793"/>
    </source>
</evidence>
<organism evidence="1 2">
    <name type="scientific">Ralstonia chuxiongensis</name>
    <dbReference type="NCBI Taxonomy" id="2957504"/>
    <lineage>
        <taxon>Bacteria</taxon>
        <taxon>Pseudomonadati</taxon>
        <taxon>Pseudomonadota</taxon>
        <taxon>Betaproteobacteria</taxon>
        <taxon>Burkholderiales</taxon>
        <taxon>Burkholderiaceae</taxon>
        <taxon>Ralstonia</taxon>
    </lineage>
</organism>
<gene>
    <name evidence="1" type="ORF">NKG59_13445</name>
</gene>
<name>A0AA41WV42_9RALS</name>
<dbReference type="EMBL" id="JAMYWC010000004">
    <property type="protein sequence ID" value="MCP1173363.1"/>
    <property type="molecule type" value="Genomic_DNA"/>
</dbReference>
<dbReference type="Proteomes" id="UP001162793">
    <property type="component" value="Unassembled WGS sequence"/>
</dbReference>
<dbReference type="SUPFAM" id="SSF103378">
    <property type="entry name" value="2-methylcitrate dehydratase PrpD"/>
    <property type="match status" value="1"/>
</dbReference>
<comment type="caution">
    <text evidence="1">The sequence shown here is derived from an EMBL/GenBank/DDBJ whole genome shotgun (WGS) entry which is preliminary data.</text>
</comment>
<dbReference type="RefSeq" id="WP_045206233.1">
    <property type="nucleotide sequence ID" value="NZ_JAMYWC010000004.1"/>
</dbReference>
<dbReference type="GO" id="GO:0016829">
    <property type="term" value="F:lyase activity"/>
    <property type="evidence" value="ECO:0007669"/>
    <property type="project" value="InterPro"/>
</dbReference>
<dbReference type="AlphaFoldDB" id="A0AA41WV42"/>